<comment type="caution">
    <text evidence="2">The sequence shown here is derived from an EMBL/GenBank/DDBJ whole genome shotgun (WGS) entry which is preliminary data.</text>
</comment>
<dbReference type="InterPro" id="IPR023210">
    <property type="entry name" value="NADP_OxRdtase_dom"/>
</dbReference>
<dbReference type="Gene3D" id="3.20.20.100">
    <property type="entry name" value="NADP-dependent oxidoreductase domain"/>
    <property type="match status" value="1"/>
</dbReference>
<proteinExistence type="predicted"/>
<dbReference type="Proteomes" id="UP001530293">
    <property type="component" value="Unassembled WGS sequence"/>
</dbReference>
<sequence length="657" mass="74044">MSRAKSLILSESALYGVAVASVSKQEDRHHRAAAAAGRSLPVPRRRYSSFNLDATSDDNEPIVEVARAFLAATFPDLVSILDGHYDQNSARDRLIKIGRSLNASLRYSQEAAEQSEDEVKVTKMPIWSPDEEEFIFGADEVERTFRTNANLNRLVQECKDLTTLLSSPVKIPTVRYGRTNLQMPIVTLGCMRFQQSWNRGGTTPITSPSQIEQACQDNLVNILRHAIHCGVNHIETARGYGCSEMQIGLALKVLFDEGVCKREDLIIQTKGGISSTTTKAEYKASILQQIATLGVEYVDLFSVHGVNTMDHVDWLFNHGEERGNLIDAVRELKEEGKIRWIGFSTHAPAHVTKVVIESDAFDYMNVHYQFVGSYTASGDGDAEDEGNLSNIRLAHKHDMGVFIISPYDKGGRVFAPSNLCRELMLPEMEPMEYGSLWLWYHEKHCQGGEPAPIHTIVCGAARPSDLDQPVMAALRSITNEAVEDFEMVSQRIQVRKDRILGKDWAKSWHVGLPNYYQSEKRGFQIGNMVWLYNTIHMFGMLDFAKERYANMVSNGEKWDVTKTWRENVYANPGFAWMPGCAYDPSHDYTADLKDVPEASKARVLEAMRFVHEWCSPNAQGAAGSDEKKEGDETLRLTPLEWQTAYDMRPWTAFPERN</sequence>
<dbReference type="InterPro" id="IPR053135">
    <property type="entry name" value="AKR2_Oxidoreductase"/>
</dbReference>
<dbReference type="Pfam" id="PF00248">
    <property type="entry name" value="Aldo_ket_red"/>
    <property type="match status" value="1"/>
</dbReference>
<evidence type="ECO:0000313" key="2">
    <source>
        <dbReference type="EMBL" id="KAL3763914.1"/>
    </source>
</evidence>
<gene>
    <name evidence="2" type="ORF">ACHAWU_003380</name>
</gene>
<dbReference type="SUPFAM" id="SSF51430">
    <property type="entry name" value="NAD(P)-linked oxidoreductase"/>
    <property type="match status" value="1"/>
</dbReference>
<evidence type="ECO:0000313" key="3">
    <source>
        <dbReference type="Proteomes" id="UP001530293"/>
    </source>
</evidence>
<dbReference type="InterPro" id="IPR036812">
    <property type="entry name" value="NAD(P)_OxRdtase_dom_sf"/>
</dbReference>
<keyword evidence="3" id="KW-1185">Reference proteome</keyword>
<accession>A0ABD3MIZ1</accession>
<dbReference type="PANTHER" id="PTHR43312">
    <property type="entry name" value="D-THREO-ALDOSE 1-DEHYDROGENASE"/>
    <property type="match status" value="1"/>
</dbReference>
<reference evidence="2 3" key="1">
    <citation type="submission" date="2024-10" db="EMBL/GenBank/DDBJ databases">
        <title>Updated reference genomes for cyclostephanoid diatoms.</title>
        <authorList>
            <person name="Roberts W.R."/>
            <person name="Alverson A.J."/>
        </authorList>
    </citation>
    <scope>NUCLEOTIDE SEQUENCE [LARGE SCALE GENOMIC DNA]</scope>
    <source>
        <strain evidence="2 3">AJA232-27</strain>
    </source>
</reference>
<feature type="domain" description="NADP-dependent oxidoreductase" evidence="1">
    <location>
        <begin position="191"/>
        <end position="406"/>
    </location>
</feature>
<dbReference type="AlphaFoldDB" id="A0ABD3MIZ1"/>
<name>A0ABD3MIZ1_9STRA</name>
<dbReference type="PANTHER" id="PTHR43312:SF2">
    <property type="entry name" value="OXIDOREDUCTASE"/>
    <property type="match status" value="1"/>
</dbReference>
<organism evidence="2 3">
    <name type="scientific">Discostella pseudostelligera</name>
    <dbReference type="NCBI Taxonomy" id="259834"/>
    <lineage>
        <taxon>Eukaryota</taxon>
        <taxon>Sar</taxon>
        <taxon>Stramenopiles</taxon>
        <taxon>Ochrophyta</taxon>
        <taxon>Bacillariophyta</taxon>
        <taxon>Coscinodiscophyceae</taxon>
        <taxon>Thalassiosirophycidae</taxon>
        <taxon>Stephanodiscales</taxon>
        <taxon>Stephanodiscaceae</taxon>
        <taxon>Discostella</taxon>
    </lineage>
</organism>
<dbReference type="FunFam" id="3.20.20.100:FF:000070">
    <property type="entry name" value="Aldo/keto reductase"/>
    <property type="match status" value="1"/>
</dbReference>
<dbReference type="EMBL" id="JALLBG020000110">
    <property type="protein sequence ID" value="KAL3763914.1"/>
    <property type="molecule type" value="Genomic_DNA"/>
</dbReference>
<protein>
    <recommendedName>
        <fullName evidence="1">NADP-dependent oxidoreductase domain-containing protein</fullName>
    </recommendedName>
</protein>
<evidence type="ECO:0000259" key="1">
    <source>
        <dbReference type="Pfam" id="PF00248"/>
    </source>
</evidence>